<dbReference type="Pfam" id="PF18697">
    <property type="entry name" value="MLVIN_C"/>
    <property type="match status" value="1"/>
</dbReference>
<evidence type="ECO:0000256" key="6">
    <source>
        <dbReference type="SAM" id="MobiDB-lite"/>
    </source>
</evidence>
<organism evidence="8">
    <name type="scientific">Human endogenous retrovirus</name>
    <dbReference type="NCBI Taxonomy" id="11827"/>
    <lineage>
        <taxon>Viruses</taxon>
        <taxon>Riboviria</taxon>
        <taxon>Pararnavirae</taxon>
        <taxon>Artverviricota</taxon>
        <taxon>Revtraviricetes</taxon>
        <taxon>Ortervirales</taxon>
        <taxon>Retroviridae</taxon>
    </lineage>
</organism>
<evidence type="ECO:0000256" key="1">
    <source>
        <dbReference type="ARBA" id="ARBA00022679"/>
    </source>
</evidence>
<evidence type="ECO:0000313" key="8">
    <source>
        <dbReference type="EMBL" id="AAC59460.1"/>
    </source>
</evidence>
<name>Q68997_9RETR</name>
<keyword evidence="8" id="KW-0645">Protease</keyword>
<keyword evidence="2" id="KW-0548">Nucleotidyltransferase</keyword>
<keyword evidence="4" id="KW-0255">Endonuclease</keyword>
<dbReference type="Gene3D" id="2.30.30.850">
    <property type="match status" value="1"/>
</dbReference>
<dbReference type="GO" id="GO:0006508">
    <property type="term" value="P:proteolysis"/>
    <property type="evidence" value="ECO:0007669"/>
    <property type="project" value="UniProtKB-KW"/>
</dbReference>
<protein>
    <submittedName>
        <fullName evidence="8">Similar to HERV-H protease and HERV-E integrase</fullName>
    </submittedName>
</protein>
<keyword evidence="3" id="KW-0540">Nuclease</keyword>
<dbReference type="GO" id="GO:0004519">
    <property type="term" value="F:endonuclease activity"/>
    <property type="evidence" value="ECO:0007669"/>
    <property type="project" value="UniProtKB-KW"/>
</dbReference>
<evidence type="ECO:0000256" key="3">
    <source>
        <dbReference type="ARBA" id="ARBA00022722"/>
    </source>
</evidence>
<dbReference type="GO" id="GO:0016779">
    <property type="term" value="F:nucleotidyltransferase activity"/>
    <property type="evidence" value="ECO:0007669"/>
    <property type="project" value="UniProtKB-KW"/>
</dbReference>
<keyword evidence="1" id="KW-0808">Transferase</keyword>
<evidence type="ECO:0000259" key="7">
    <source>
        <dbReference type="Pfam" id="PF18697"/>
    </source>
</evidence>
<evidence type="ECO:0000256" key="5">
    <source>
        <dbReference type="ARBA" id="ARBA00022801"/>
    </source>
</evidence>
<reference evidence="8" key="1">
    <citation type="journal article" date="1998" name="Virology">
        <title>Coamplification and dispersion of adjacent human endogenous retroviral HERV-H and HERV-E elements; presence of spliced hybrid transcripts in normal leukocytes.</title>
        <authorList>
            <person name="Lindeskog M."/>
            <person name="Medstrand P."/>
            <person name="Cunningham A.A."/>
            <person name="Blomberg J."/>
        </authorList>
    </citation>
    <scope>NUCLEOTIDE SEQUENCE</scope>
</reference>
<feature type="region of interest" description="Disordered" evidence="6">
    <location>
        <begin position="72"/>
        <end position="104"/>
    </location>
</feature>
<evidence type="ECO:0000256" key="4">
    <source>
        <dbReference type="ARBA" id="ARBA00022759"/>
    </source>
</evidence>
<keyword evidence="5" id="KW-0378">Hydrolase</keyword>
<sequence length="104" mass="11603">MPDRLPQKPTGPSQMLYVTLTVEDDRVWIKDWKVASLCPRWKGPQTIVLSTPTAVKVEGIPAWIQHSHIKPAGPETWEARPSPDNPCRVTLKKTTSPAPVTPRS</sequence>
<dbReference type="GO" id="GO:0008233">
    <property type="term" value="F:peptidase activity"/>
    <property type="evidence" value="ECO:0007669"/>
    <property type="project" value="UniProtKB-KW"/>
</dbReference>
<evidence type="ECO:0000256" key="2">
    <source>
        <dbReference type="ARBA" id="ARBA00022695"/>
    </source>
</evidence>
<proteinExistence type="evidence at transcript level"/>
<dbReference type="EMBL" id="U34991">
    <property type="protein sequence ID" value="AAC59460.1"/>
    <property type="molecule type" value="mRNA"/>
</dbReference>
<feature type="compositionally biased region" description="Polar residues" evidence="6">
    <location>
        <begin position="92"/>
        <end position="104"/>
    </location>
</feature>
<accession>Q68997</accession>
<dbReference type="InterPro" id="IPR040643">
    <property type="entry name" value="MLVIN_C"/>
</dbReference>
<feature type="domain" description="Murine leukemia virus integrase C-terminal" evidence="7">
    <location>
        <begin position="25"/>
        <end position="73"/>
    </location>
</feature>